<gene>
    <name evidence="1" type="ORF">QO231_16800</name>
</gene>
<keyword evidence="2" id="KW-1185">Reference proteome</keyword>
<evidence type="ECO:0000313" key="2">
    <source>
        <dbReference type="Proteomes" id="UP001255416"/>
    </source>
</evidence>
<dbReference type="Proteomes" id="UP001255416">
    <property type="component" value="Unassembled WGS sequence"/>
</dbReference>
<sequence length="277" mass="29341">MNDTYARGRELAEALNPGMEQALEERYGALLPGIHTLKRTTAALALLAFPSVGVAQDTPFANSDLIALSDGAMVATGYIDGLLGPREPDLLSVLSRTEDGTWARSDVNVSNSVATWPNVLAVTNDGQTAISTEPFAQPAEDAREFSEIEQGNTLTVVDLSDRANPTVRQTVEAAGPPTAIDIHPSGEVIAVTYAALGQIALYPLDDGQLGKPTVQDLGIEDVDNTFVPEIRWHPSGAFAAVTLGGAAKIAFFRYADGVLEPCDPTARITMCLQETCT</sequence>
<reference evidence="2" key="1">
    <citation type="submission" date="2023-05" db="EMBL/GenBank/DDBJ databases">
        <title>Sedimentitalea sp. nov. JM2-8.</title>
        <authorList>
            <person name="Huang J."/>
        </authorList>
    </citation>
    <scope>NUCLEOTIDE SEQUENCE [LARGE SCALE GENOMIC DNA]</scope>
    <source>
        <strain evidence="2">KHS03</strain>
    </source>
</reference>
<dbReference type="SUPFAM" id="SSF50969">
    <property type="entry name" value="YVTN repeat-like/Quinoprotein amine dehydrogenase"/>
    <property type="match status" value="1"/>
</dbReference>
<comment type="caution">
    <text evidence="1">The sequence shown here is derived from an EMBL/GenBank/DDBJ whole genome shotgun (WGS) entry which is preliminary data.</text>
</comment>
<accession>A0ABU3VH30</accession>
<protein>
    <submittedName>
        <fullName evidence="1">Uncharacterized protein</fullName>
    </submittedName>
</protein>
<dbReference type="InterPro" id="IPR011044">
    <property type="entry name" value="Quino_amine_DH_bsu"/>
</dbReference>
<organism evidence="1 2">
    <name type="scientific">Sedimentitalea todarodis</name>
    <dbReference type="NCBI Taxonomy" id="1631240"/>
    <lineage>
        <taxon>Bacteria</taxon>
        <taxon>Pseudomonadati</taxon>
        <taxon>Pseudomonadota</taxon>
        <taxon>Alphaproteobacteria</taxon>
        <taxon>Rhodobacterales</taxon>
        <taxon>Paracoccaceae</taxon>
        <taxon>Sedimentitalea</taxon>
    </lineage>
</organism>
<proteinExistence type="predicted"/>
<dbReference type="RefSeq" id="WP_316778970.1">
    <property type="nucleotide sequence ID" value="NZ_JASMWN010000014.1"/>
</dbReference>
<dbReference type="EMBL" id="JASMWN010000014">
    <property type="protein sequence ID" value="MDU9005494.1"/>
    <property type="molecule type" value="Genomic_DNA"/>
</dbReference>
<dbReference type="InterPro" id="IPR015943">
    <property type="entry name" value="WD40/YVTN_repeat-like_dom_sf"/>
</dbReference>
<evidence type="ECO:0000313" key="1">
    <source>
        <dbReference type="EMBL" id="MDU9005494.1"/>
    </source>
</evidence>
<name>A0ABU3VH30_9RHOB</name>
<dbReference type="Gene3D" id="2.130.10.10">
    <property type="entry name" value="YVTN repeat-like/Quinoprotein amine dehydrogenase"/>
    <property type="match status" value="1"/>
</dbReference>